<organism evidence="1 2">
    <name type="scientific">Halarsenatibacter silvermanii</name>
    <dbReference type="NCBI Taxonomy" id="321763"/>
    <lineage>
        <taxon>Bacteria</taxon>
        <taxon>Bacillati</taxon>
        <taxon>Bacillota</taxon>
        <taxon>Clostridia</taxon>
        <taxon>Halanaerobiales</taxon>
        <taxon>Halarsenatibacteraceae</taxon>
        <taxon>Halarsenatibacter</taxon>
    </lineage>
</organism>
<gene>
    <name evidence="1" type="ORF">SAMN04488692_11047</name>
</gene>
<dbReference type="GO" id="GO:0006355">
    <property type="term" value="P:regulation of DNA-templated transcription"/>
    <property type="evidence" value="ECO:0007669"/>
    <property type="project" value="InterPro"/>
</dbReference>
<dbReference type="EMBL" id="FNGO01000010">
    <property type="protein sequence ID" value="SDL84790.1"/>
    <property type="molecule type" value="Genomic_DNA"/>
</dbReference>
<dbReference type="AlphaFoldDB" id="A0A1G9NE97"/>
<reference evidence="1 2" key="1">
    <citation type="submission" date="2016-10" db="EMBL/GenBank/DDBJ databases">
        <authorList>
            <person name="de Groot N.N."/>
        </authorList>
    </citation>
    <scope>NUCLEOTIDE SEQUENCE [LARGE SCALE GENOMIC DNA]</scope>
    <source>
        <strain evidence="1 2">SLAS-1</strain>
    </source>
</reference>
<sequence length="92" mass="10736">MGKKEWCRVKLPSNLLQEMEGYVTSGEESDIDEFFCQALKMYLAHLKKDEIKRKLKSGYKEMSELNEQLADEGLPSSCRTITFYEEKLSECE</sequence>
<dbReference type="InterPro" id="IPR013321">
    <property type="entry name" value="Arc_rbn_hlx_hlx"/>
</dbReference>
<accession>A0A1G9NE97</accession>
<dbReference type="Proteomes" id="UP000199476">
    <property type="component" value="Unassembled WGS sequence"/>
</dbReference>
<dbReference type="STRING" id="321763.SAMN04488692_11047"/>
<evidence type="ECO:0000313" key="1">
    <source>
        <dbReference type="EMBL" id="SDL84790.1"/>
    </source>
</evidence>
<dbReference type="Gene3D" id="1.10.1220.10">
    <property type="entry name" value="Met repressor-like"/>
    <property type="match status" value="1"/>
</dbReference>
<protein>
    <submittedName>
        <fullName evidence="1">Transcriptional regulator, CopG family</fullName>
    </submittedName>
</protein>
<evidence type="ECO:0000313" key="2">
    <source>
        <dbReference type="Proteomes" id="UP000199476"/>
    </source>
</evidence>
<proteinExistence type="predicted"/>
<name>A0A1G9NE97_9FIRM</name>
<dbReference type="OrthoDB" id="1634058at2"/>
<keyword evidence="2" id="KW-1185">Reference proteome</keyword>
<dbReference type="RefSeq" id="WP_089759992.1">
    <property type="nucleotide sequence ID" value="NZ_FNGO01000010.1"/>
</dbReference>